<dbReference type="GO" id="GO:0031625">
    <property type="term" value="F:ubiquitin protein ligase binding"/>
    <property type="evidence" value="ECO:0007669"/>
    <property type="project" value="InterPro"/>
</dbReference>
<dbReference type="InterPro" id="IPR059120">
    <property type="entry name" value="Cullin-like_AB"/>
</dbReference>
<dbReference type="AlphaFoldDB" id="A0A7S3JSF7"/>
<accession>A0A7S3JSF7</accession>
<dbReference type="SUPFAM" id="SSF46785">
    <property type="entry name" value="Winged helix' DNA-binding domain"/>
    <property type="match status" value="1"/>
</dbReference>
<dbReference type="InterPro" id="IPR016158">
    <property type="entry name" value="Cullin_homology"/>
</dbReference>
<dbReference type="Pfam" id="PF26557">
    <property type="entry name" value="Cullin_AB"/>
    <property type="match status" value="1"/>
</dbReference>
<dbReference type="PROSITE" id="PS50069">
    <property type="entry name" value="CULLIN_2"/>
    <property type="match status" value="1"/>
</dbReference>
<keyword evidence="2" id="KW-1017">Isopeptide bond</keyword>
<evidence type="ECO:0000256" key="5">
    <source>
        <dbReference type="RuleBase" id="RU003829"/>
    </source>
</evidence>
<dbReference type="InterPro" id="IPR036388">
    <property type="entry name" value="WH-like_DNA-bd_sf"/>
</dbReference>
<comment type="similarity">
    <text evidence="1 4 5">Belongs to the cullin family.</text>
</comment>
<dbReference type="EMBL" id="HBIJ01002810">
    <property type="protein sequence ID" value="CAE0361198.1"/>
    <property type="molecule type" value="Transcribed_RNA"/>
</dbReference>
<dbReference type="InterPro" id="IPR001373">
    <property type="entry name" value="Cullin_N"/>
</dbReference>
<evidence type="ECO:0000256" key="1">
    <source>
        <dbReference type="ARBA" id="ARBA00006019"/>
    </source>
</evidence>
<dbReference type="InterPro" id="IPR016159">
    <property type="entry name" value="Cullin_repeat-like_dom_sf"/>
</dbReference>
<evidence type="ECO:0000259" key="6">
    <source>
        <dbReference type="PROSITE" id="PS50069"/>
    </source>
</evidence>
<dbReference type="InterPro" id="IPR016157">
    <property type="entry name" value="Cullin_CS"/>
</dbReference>
<dbReference type="SMART" id="SM00884">
    <property type="entry name" value="Cullin_Nedd8"/>
    <property type="match status" value="1"/>
</dbReference>
<dbReference type="FunFam" id="1.20.1310.10:FF:000002">
    <property type="entry name" value="cullin-3 isoform X1"/>
    <property type="match status" value="1"/>
</dbReference>
<protein>
    <recommendedName>
        <fullName evidence="6">Cullin family profile domain-containing protein</fullName>
    </recommendedName>
</protein>
<evidence type="ECO:0000313" key="7">
    <source>
        <dbReference type="EMBL" id="CAE0361198.1"/>
    </source>
</evidence>
<evidence type="ECO:0000256" key="2">
    <source>
        <dbReference type="ARBA" id="ARBA00022499"/>
    </source>
</evidence>
<evidence type="ECO:0000256" key="4">
    <source>
        <dbReference type="PROSITE-ProRule" id="PRU00330"/>
    </source>
</evidence>
<dbReference type="Gene3D" id="1.10.10.10">
    <property type="entry name" value="Winged helix-like DNA-binding domain superfamily/Winged helix DNA-binding domain"/>
    <property type="match status" value="1"/>
</dbReference>
<dbReference type="FunFam" id="1.20.1310.10:FF:000001">
    <property type="entry name" value="Cullin 3"/>
    <property type="match status" value="1"/>
</dbReference>
<dbReference type="InterPro" id="IPR036317">
    <property type="entry name" value="Cullin_homology_sf"/>
</dbReference>
<dbReference type="InterPro" id="IPR045093">
    <property type="entry name" value="Cullin"/>
</dbReference>
<keyword evidence="3" id="KW-0832">Ubl conjugation</keyword>
<name>A0A7S3JSF7_9STRA</name>
<dbReference type="InterPro" id="IPR036390">
    <property type="entry name" value="WH_DNA-bd_sf"/>
</dbReference>
<dbReference type="Gene3D" id="3.30.230.130">
    <property type="entry name" value="Cullin, Chain C, Domain 2"/>
    <property type="match status" value="1"/>
</dbReference>
<dbReference type="GO" id="GO:0006511">
    <property type="term" value="P:ubiquitin-dependent protein catabolic process"/>
    <property type="evidence" value="ECO:0007669"/>
    <property type="project" value="InterPro"/>
</dbReference>
<dbReference type="Pfam" id="PF10557">
    <property type="entry name" value="Cullin_Nedd8"/>
    <property type="match status" value="1"/>
</dbReference>
<dbReference type="Pfam" id="PF00888">
    <property type="entry name" value="Cullin"/>
    <property type="match status" value="1"/>
</dbReference>
<dbReference type="SMART" id="SM00182">
    <property type="entry name" value="CULLIN"/>
    <property type="match status" value="1"/>
</dbReference>
<gene>
    <name evidence="7" type="ORF">ALAG00032_LOCUS1931</name>
</gene>
<dbReference type="FunFam" id="1.10.10.10:FF:000014">
    <property type="entry name" value="Cullin 1"/>
    <property type="match status" value="1"/>
</dbReference>
<proteinExistence type="inferred from homology"/>
<feature type="domain" description="Cullin family profile" evidence="6">
    <location>
        <begin position="388"/>
        <end position="638"/>
    </location>
</feature>
<dbReference type="PROSITE" id="PS01256">
    <property type="entry name" value="CULLIN_1"/>
    <property type="match status" value="1"/>
</dbReference>
<dbReference type="GO" id="GO:0031461">
    <property type="term" value="C:cullin-RING ubiquitin ligase complex"/>
    <property type="evidence" value="ECO:0007669"/>
    <property type="project" value="InterPro"/>
</dbReference>
<dbReference type="SUPFAM" id="SSF74788">
    <property type="entry name" value="Cullin repeat-like"/>
    <property type="match status" value="1"/>
</dbReference>
<reference evidence="7" key="1">
    <citation type="submission" date="2021-01" db="EMBL/GenBank/DDBJ databases">
        <authorList>
            <person name="Corre E."/>
            <person name="Pelletier E."/>
            <person name="Niang G."/>
            <person name="Scheremetjew M."/>
            <person name="Finn R."/>
            <person name="Kale V."/>
            <person name="Holt S."/>
            <person name="Cochrane G."/>
            <person name="Meng A."/>
            <person name="Brown T."/>
            <person name="Cohen L."/>
        </authorList>
    </citation>
    <scope>NUCLEOTIDE SEQUENCE</scope>
    <source>
        <strain evidence="7">CCMP1510</strain>
    </source>
</reference>
<organism evidence="7">
    <name type="scientific">Aureoumbra lagunensis</name>
    <dbReference type="NCBI Taxonomy" id="44058"/>
    <lineage>
        <taxon>Eukaryota</taxon>
        <taxon>Sar</taxon>
        <taxon>Stramenopiles</taxon>
        <taxon>Ochrophyta</taxon>
        <taxon>Pelagophyceae</taxon>
        <taxon>Pelagomonadales</taxon>
        <taxon>Aureoumbra</taxon>
    </lineage>
</organism>
<dbReference type="Gene3D" id="1.20.1310.10">
    <property type="entry name" value="Cullin Repeats"/>
    <property type="match status" value="4"/>
</dbReference>
<dbReference type="PANTHER" id="PTHR11932">
    <property type="entry name" value="CULLIN"/>
    <property type="match status" value="1"/>
</dbReference>
<dbReference type="SUPFAM" id="SSF75632">
    <property type="entry name" value="Cullin homology domain"/>
    <property type="match status" value="1"/>
</dbReference>
<evidence type="ECO:0000256" key="3">
    <source>
        <dbReference type="ARBA" id="ARBA00022843"/>
    </source>
</evidence>
<sequence length="761" mass="87736">MFSPKIIPFEEGWNNEIKAKAIDILEEMLNNGFDRRSQQLFAPKEYVQTYTTCYNMCTQRSPYNWSEQLYQRHGETICNYLNETVLPALKNKRSEYLLKELTERWNNHKIMNKWMQKFFMYLDRYYVKHHSLPTLDVAGLKHFKNLVYGEVKKEAVGAILTMIDTERDGAMIDRDLVKNCVELIEAMGMGSLDSYCADFEEELLNATKEYYKRISQAWIESDDTPTYLEKAEKALEAEKQRVANYLNSSSEPKLLRVCESELLEKRETSLLEKDGSGCRALLANDRANDLARMFRLFSRVPNGLPPMAALVKAHIEAMGTDIISRREQRLENGEKDTNQDPALVKELLALHDKYLAVVAQQFSGNSLFQKALKEAFVEFVNHDVGKFSNAELMSSFCDRILKSGGEKLSDEEIEAYLEKTVQLFSYLTDKDLFAEIYRNQLAKRLLNQRSASDDAEKLMIGKLKLRCGSQFTGKMEGMLNDLAIGVDHQQDFDQHLPKLGQDKIPEFSVQVLTTGYWPSFHAIEPRLPNDMIHCTNIFKEYYDKKNSKRRLAWMYSLGNATIKASFFPQPKKDNKPTTKNYDLQVSTLQAVVLLAFNVAGDSSEDHRRQNNTDWSYDSVRQAVNIPDEHLKRVLHSLACAKHKILSKTPPGNAIKSTDTFRVNAAFSCPMRKIRIPMANLDESHNPKRVEEDRTVAIEAAVVRIMKARKTLDHQQLLAEVLSQLSFFRPNPKVIKRRIEALIDREYLERDPDLPNAYRYLA</sequence>
<dbReference type="InterPro" id="IPR019559">
    <property type="entry name" value="Cullin_neddylation_domain"/>
</dbReference>